<gene>
    <name evidence="1" type="ORF">K8V32_01705</name>
</gene>
<proteinExistence type="predicted"/>
<dbReference type="Proteomes" id="UP000703315">
    <property type="component" value="Unassembled WGS sequence"/>
</dbReference>
<sequence>MRIRRHLFMRIRRHLALASVATAGIFGLTACGGNALADSCEGYWEFDQDHADAIGEAMQQVGSGESYDAEAIRAKIDDATNDFNALIENSQDDMFVEEASKTLPMFEMVSTLADPDVSIEEKTELMGSSGLSEMMEAERNLIEICEAEIN</sequence>
<name>A0A921FK85_9MICC</name>
<evidence type="ECO:0000313" key="1">
    <source>
        <dbReference type="EMBL" id="HJF13504.1"/>
    </source>
</evidence>
<evidence type="ECO:0008006" key="3">
    <source>
        <dbReference type="Google" id="ProtNLM"/>
    </source>
</evidence>
<evidence type="ECO:0000313" key="2">
    <source>
        <dbReference type="Proteomes" id="UP000703315"/>
    </source>
</evidence>
<protein>
    <recommendedName>
        <fullName evidence="3">Lipoprotein</fullName>
    </recommendedName>
</protein>
<dbReference type="RefSeq" id="WP_303901902.1">
    <property type="nucleotide sequence ID" value="NZ_DYXC01000027.1"/>
</dbReference>
<comment type="caution">
    <text evidence="1">The sequence shown here is derived from an EMBL/GenBank/DDBJ whole genome shotgun (WGS) entry which is preliminary data.</text>
</comment>
<reference evidence="1" key="2">
    <citation type="submission" date="2021-09" db="EMBL/GenBank/DDBJ databases">
        <authorList>
            <person name="Gilroy R."/>
        </authorList>
    </citation>
    <scope>NUCLEOTIDE SEQUENCE</scope>
    <source>
        <strain evidence="1">ChiHjej13B12-14962</strain>
    </source>
</reference>
<accession>A0A921FK85</accession>
<reference evidence="1" key="1">
    <citation type="journal article" date="2021" name="PeerJ">
        <title>Extensive microbial diversity within the chicken gut microbiome revealed by metagenomics and culture.</title>
        <authorList>
            <person name="Gilroy R."/>
            <person name="Ravi A."/>
            <person name="Getino M."/>
            <person name="Pursley I."/>
            <person name="Horton D.L."/>
            <person name="Alikhan N.F."/>
            <person name="Baker D."/>
            <person name="Gharbi K."/>
            <person name="Hall N."/>
            <person name="Watson M."/>
            <person name="Adriaenssens E.M."/>
            <person name="Foster-Nyarko E."/>
            <person name="Jarju S."/>
            <person name="Secka A."/>
            <person name="Antonio M."/>
            <person name="Oren A."/>
            <person name="Chaudhuri R.R."/>
            <person name="La Ragione R."/>
            <person name="Hildebrand F."/>
            <person name="Pallen M.J."/>
        </authorList>
    </citation>
    <scope>NUCLEOTIDE SEQUENCE</scope>
    <source>
        <strain evidence="1">ChiHjej13B12-14962</strain>
    </source>
</reference>
<dbReference type="AlphaFoldDB" id="A0A921FK85"/>
<organism evidence="1 2">
    <name type="scientific">Enteractinococcus helveticum</name>
    <dbReference type="NCBI Taxonomy" id="1837282"/>
    <lineage>
        <taxon>Bacteria</taxon>
        <taxon>Bacillati</taxon>
        <taxon>Actinomycetota</taxon>
        <taxon>Actinomycetes</taxon>
        <taxon>Micrococcales</taxon>
        <taxon>Micrococcaceae</taxon>
    </lineage>
</organism>
<dbReference type="EMBL" id="DYXC01000027">
    <property type="protein sequence ID" value="HJF13504.1"/>
    <property type="molecule type" value="Genomic_DNA"/>
</dbReference>
<dbReference type="PROSITE" id="PS51257">
    <property type="entry name" value="PROKAR_LIPOPROTEIN"/>
    <property type="match status" value="1"/>
</dbReference>